<dbReference type="RefSeq" id="WP_423248733.1">
    <property type="nucleotide sequence ID" value="NZ_CACRUQ010000018.1"/>
</dbReference>
<feature type="transmembrane region" description="Helical" evidence="1">
    <location>
        <begin position="468"/>
        <end position="488"/>
    </location>
</feature>
<gene>
    <name evidence="2" type="ORF">RTLFYP15_02027</name>
</gene>
<name>A0A6N3DQQ3_9FIRM</name>
<feature type="transmembrane region" description="Helical" evidence="1">
    <location>
        <begin position="495"/>
        <end position="513"/>
    </location>
</feature>
<feature type="transmembrane region" description="Helical" evidence="1">
    <location>
        <begin position="219"/>
        <end position="235"/>
    </location>
</feature>
<feature type="transmembrane region" description="Helical" evidence="1">
    <location>
        <begin position="288"/>
        <end position="307"/>
    </location>
</feature>
<feature type="transmembrane region" description="Helical" evidence="1">
    <location>
        <begin position="47"/>
        <end position="71"/>
    </location>
</feature>
<feature type="transmembrane region" description="Helical" evidence="1">
    <location>
        <begin position="264"/>
        <end position="281"/>
    </location>
</feature>
<organism evidence="2">
    <name type="scientific">[Ruminococcus] torques</name>
    <dbReference type="NCBI Taxonomy" id="33039"/>
    <lineage>
        <taxon>Bacteria</taxon>
        <taxon>Bacillati</taxon>
        <taxon>Bacillota</taxon>
        <taxon>Clostridia</taxon>
        <taxon>Lachnospirales</taxon>
        <taxon>Lachnospiraceae</taxon>
        <taxon>Mediterraneibacter</taxon>
    </lineage>
</organism>
<dbReference type="InterPro" id="IPR046062">
    <property type="entry name" value="DUF6020"/>
</dbReference>
<dbReference type="Pfam" id="PF19484">
    <property type="entry name" value="DUF6020"/>
    <property type="match status" value="1"/>
</dbReference>
<protein>
    <recommendedName>
        <fullName evidence="3">Glycosyltransferase RgtA/B/C/D-like domain-containing protein</fullName>
    </recommendedName>
</protein>
<feature type="transmembrane region" description="Helical" evidence="1">
    <location>
        <begin position="242"/>
        <end position="258"/>
    </location>
</feature>
<keyword evidence="1" id="KW-1133">Transmembrane helix</keyword>
<sequence>MKVTRKEVISLILGIIFAFGLMAGHSFQLTGSLKYYYASRIALGRGIIIWIIISIFFTIFLYKIYSCRFWIDGIRLKYKSKKISEFIFEKHPWGVPFIILFVCWLPYVIFLFPGTISWDGFEALTGAFRYIEWTNHHPAISSWFMRLAIEIGRKIGNETYGFFLYNMIQILLQAAVFSGVFYVMKKKKTWYPIRWITLVWYGFFSVWPTNGYAMNKDTMYYIVFTLYILLTIEFVKKAKKNIITWKQIVMYIAVMILLCIFRNNGIYVVLLTIPCLLIATGKKQWKKVLILLVCMVLYNSFYNQIFLPMVNIQSGSEREIFSVPFQQTARYVKEHPEEVTTEEADAIRGVLDYDHLAELYNPELSDNVKWTYKDEASKNEKKLYIKTWFNQFLKHPLTYLEATLNNTYRYFDPLQEEFYGGTGGEYEISGPDFYREHFAFKQNSIFSKERDGLQKMAEFIKGIPGIGVLYGTGIYTWVLLFLMGGVLVSKQYEKFTFLIPLLITLLICIVSPVNGCMRYMLPIMSSLPIIIGIILYTGEEEAL</sequence>
<dbReference type="AlphaFoldDB" id="A0A6N3DQQ3"/>
<feature type="transmembrane region" description="Helical" evidence="1">
    <location>
        <begin position="92"/>
        <end position="112"/>
    </location>
</feature>
<feature type="transmembrane region" description="Helical" evidence="1">
    <location>
        <begin position="195"/>
        <end position="213"/>
    </location>
</feature>
<dbReference type="EMBL" id="CACRUQ010000018">
    <property type="protein sequence ID" value="VYU30515.1"/>
    <property type="molecule type" value="Genomic_DNA"/>
</dbReference>
<accession>A0A6N3DQQ3</accession>
<feature type="transmembrane region" description="Helical" evidence="1">
    <location>
        <begin position="7"/>
        <end position="27"/>
    </location>
</feature>
<feature type="transmembrane region" description="Helical" evidence="1">
    <location>
        <begin position="162"/>
        <end position="183"/>
    </location>
</feature>
<reference evidence="2" key="1">
    <citation type="submission" date="2019-11" db="EMBL/GenBank/DDBJ databases">
        <authorList>
            <person name="Feng L."/>
        </authorList>
    </citation>
    <scope>NUCLEOTIDE SEQUENCE</scope>
    <source>
        <strain evidence="2">RtorquesLFYP15</strain>
    </source>
</reference>
<evidence type="ECO:0000256" key="1">
    <source>
        <dbReference type="SAM" id="Phobius"/>
    </source>
</evidence>
<keyword evidence="1" id="KW-0812">Transmembrane</keyword>
<keyword evidence="1" id="KW-0472">Membrane</keyword>
<evidence type="ECO:0000313" key="2">
    <source>
        <dbReference type="EMBL" id="VYU30515.1"/>
    </source>
</evidence>
<proteinExistence type="predicted"/>
<evidence type="ECO:0008006" key="3">
    <source>
        <dbReference type="Google" id="ProtNLM"/>
    </source>
</evidence>
<feature type="transmembrane region" description="Helical" evidence="1">
    <location>
        <begin position="519"/>
        <end position="538"/>
    </location>
</feature>